<protein>
    <recommendedName>
        <fullName evidence="5">CheA signal transduction histidine kinase</fullName>
    </recommendedName>
</protein>
<dbReference type="Proteomes" id="UP000190675">
    <property type="component" value="Chromosome I"/>
</dbReference>
<evidence type="ECO:0000256" key="1">
    <source>
        <dbReference type="SAM" id="MobiDB-lite"/>
    </source>
</evidence>
<feature type="compositionally biased region" description="Basic and acidic residues" evidence="1">
    <location>
        <begin position="61"/>
        <end position="78"/>
    </location>
</feature>
<keyword evidence="2" id="KW-0472">Membrane</keyword>
<evidence type="ECO:0008006" key="5">
    <source>
        <dbReference type="Google" id="ProtNLM"/>
    </source>
</evidence>
<sequence length="560" mass="59878">MADYYPLIARAIAGLDPSAPGESRRALYERARAALIAQLRSVDPPLSESEITRERLSLEEAVRKVESEAAQRAREASRAGDAARSGDASRSGDAVRAAGGGGDRARAGDAFRATTRPSPRPAEPALPASDSPSSVQPSGAPSRPRPPAPPPSASRNERPPLGQDDRPQRNLRADAPPPRPQPSQPQVGMQEPALPPTRERSGSPRRGPDNNAPQAPGMRGFRDIAADADDLGRAAAQASRAARKTYANVPSPSPEFDRLEPSMENRGADPDQPYSYDESAEEAERYAPPSSRSRIGADREPKKRVRTGAVFPFKSAIAIGVVLILVGAGILWGKSLVTTVSGLFKPSTQVMEAPKDASPLTKPKIADRVGQPSSSDDQVAPVAQKVVLYDEDPSDPKGKQYVGSVIWRTEPVKAAAGQKADIAVRADIEIPDRKFKMTMSFRRNTDTSLPASHTAELTFILPPDFTGGGVGNVPGILMKSNEQARGTPLAGLAVKVTDGFFLVGLSNVDADRARNLQLLKERSWFDVPLVYVNQRRAIIAIEKGAPGERAFNDAFAAWGE</sequence>
<evidence type="ECO:0000313" key="4">
    <source>
        <dbReference type="Proteomes" id="UP000190675"/>
    </source>
</evidence>
<organism evidence="3 4">
    <name type="scientific">Bradyrhizobium erythrophlei</name>
    <dbReference type="NCBI Taxonomy" id="1437360"/>
    <lineage>
        <taxon>Bacteria</taxon>
        <taxon>Pseudomonadati</taxon>
        <taxon>Pseudomonadota</taxon>
        <taxon>Alphaproteobacteria</taxon>
        <taxon>Hyphomicrobiales</taxon>
        <taxon>Nitrobacteraceae</taxon>
        <taxon>Bradyrhizobium</taxon>
    </lineage>
</organism>
<evidence type="ECO:0000256" key="2">
    <source>
        <dbReference type="SAM" id="Phobius"/>
    </source>
</evidence>
<keyword evidence="2" id="KW-1133">Transmembrane helix</keyword>
<feature type="compositionally biased region" description="Basic and acidic residues" evidence="1">
    <location>
        <begin position="197"/>
        <end position="208"/>
    </location>
</feature>
<keyword evidence="2" id="KW-0812">Transmembrane</keyword>
<feature type="region of interest" description="Disordered" evidence="1">
    <location>
        <begin position="61"/>
        <end position="303"/>
    </location>
</feature>
<dbReference type="RefSeq" id="WP_079567281.1">
    <property type="nucleotide sequence ID" value="NZ_LT670818.1"/>
</dbReference>
<dbReference type="OrthoDB" id="8442940at2"/>
<feature type="compositionally biased region" description="Basic and acidic residues" evidence="1">
    <location>
        <begin position="255"/>
        <end position="269"/>
    </location>
</feature>
<proteinExistence type="predicted"/>
<evidence type="ECO:0000313" key="3">
    <source>
        <dbReference type="EMBL" id="SHG71640.1"/>
    </source>
</evidence>
<feature type="compositionally biased region" description="Pro residues" evidence="1">
    <location>
        <begin position="143"/>
        <end position="152"/>
    </location>
</feature>
<feature type="compositionally biased region" description="Low complexity" evidence="1">
    <location>
        <begin position="88"/>
        <end position="97"/>
    </location>
</feature>
<feature type="compositionally biased region" description="Basic and acidic residues" evidence="1">
    <location>
        <begin position="155"/>
        <end position="172"/>
    </location>
</feature>
<name>A0A1M5M334_9BRAD</name>
<feature type="region of interest" description="Disordered" evidence="1">
    <location>
        <begin position="354"/>
        <end position="378"/>
    </location>
</feature>
<dbReference type="EMBL" id="LT670818">
    <property type="protein sequence ID" value="SHG71640.1"/>
    <property type="molecule type" value="Genomic_DNA"/>
</dbReference>
<reference evidence="3 4" key="1">
    <citation type="submission" date="2016-11" db="EMBL/GenBank/DDBJ databases">
        <authorList>
            <person name="Jaros S."/>
            <person name="Januszkiewicz K."/>
            <person name="Wedrychowicz H."/>
        </authorList>
    </citation>
    <scope>NUCLEOTIDE SEQUENCE [LARGE SCALE GENOMIC DNA]</scope>
    <source>
        <strain evidence="3 4">GAS242</strain>
    </source>
</reference>
<feature type="transmembrane region" description="Helical" evidence="2">
    <location>
        <begin position="309"/>
        <end position="332"/>
    </location>
</feature>
<dbReference type="AlphaFoldDB" id="A0A1M5M334"/>
<gene>
    <name evidence="3" type="ORF">SAMN05444169_3798</name>
</gene>
<accession>A0A1M5M334</accession>